<dbReference type="Gene3D" id="3.90.550.10">
    <property type="entry name" value="Spore Coat Polysaccharide Biosynthesis Protein SpsA, Chain A"/>
    <property type="match status" value="1"/>
</dbReference>
<feature type="domain" description="Glycosyltransferase 2-like" evidence="1">
    <location>
        <begin position="8"/>
        <end position="122"/>
    </location>
</feature>
<dbReference type="Pfam" id="PF00535">
    <property type="entry name" value="Glycos_transf_2"/>
    <property type="match status" value="1"/>
</dbReference>
<keyword evidence="3" id="KW-1185">Reference proteome</keyword>
<dbReference type="InterPro" id="IPR001173">
    <property type="entry name" value="Glyco_trans_2-like"/>
</dbReference>
<dbReference type="InterPro" id="IPR029044">
    <property type="entry name" value="Nucleotide-diphossugar_trans"/>
</dbReference>
<evidence type="ECO:0000313" key="2">
    <source>
        <dbReference type="EMBL" id="MCG2587713.1"/>
    </source>
</evidence>
<protein>
    <submittedName>
        <fullName evidence="2">Glycosyltransferase family 2 protein</fullName>
    </submittedName>
</protein>
<dbReference type="RefSeq" id="WP_237852556.1">
    <property type="nucleotide sequence ID" value="NZ_JAKLWS010000003.1"/>
</dbReference>
<dbReference type="PANTHER" id="PTHR22916">
    <property type="entry name" value="GLYCOSYLTRANSFERASE"/>
    <property type="match status" value="1"/>
</dbReference>
<name>A0ABS9KA33_9BACT</name>
<evidence type="ECO:0000313" key="3">
    <source>
        <dbReference type="Proteomes" id="UP001165366"/>
    </source>
</evidence>
<sequence>MTNNNSISVLIPFYNTEKYLAEAIQSVLDQTLQPMEILLLDDGSTDGSAKIAESFKPQISLFHQDNAGISAARNALLKKAQGEFLAFLDADDLWPPDHLKKLFEPFRSNKQLGIVSGYVEQFLSPDVEEPIAEIPDGNKVLPGYVMGTFLIKKEVFKQVGYFNEELKLADTVDWFARVKDGETGFKMIDDIVLRRRIHTTNTGINQKGNRHDYTKVLMASIKRKREQENSESE</sequence>
<gene>
    <name evidence="2" type="ORF">L6773_03990</name>
</gene>
<evidence type="ECO:0000259" key="1">
    <source>
        <dbReference type="Pfam" id="PF00535"/>
    </source>
</evidence>
<dbReference type="EMBL" id="JAKLWS010000003">
    <property type="protein sequence ID" value="MCG2587713.1"/>
    <property type="molecule type" value="Genomic_DNA"/>
</dbReference>
<reference evidence="2" key="1">
    <citation type="submission" date="2022-01" db="EMBL/GenBank/DDBJ databases">
        <authorList>
            <person name="Wang Y."/>
        </authorList>
    </citation>
    <scope>NUCLEOTIDE SEQUENCE</scope>
    <source>
        <strain evidence="2">WB101</strain>
    </source>
</reference>
<proteinExistence type="predicted"/>
<dbReference type="SUPFAM" id="SSF53448">
    <property type="entry name" value="Nucleotide-diphospho-sugar transferases"/>
    <property type="match status" value="1"/>
</dbReference>
<comment type="caution">
    <text evidence="2">The sequence shown here is derived from an EMBL/GenBank/DDBJ whole genome shotgun (WGS) entry which is preliminary data.</text>
</comment>
<dbReference type="CDD" id="cd00761">
    <property type="entry name" value="Glyco_tranf_GTA_type"/>
    <property type="match status" value="1"/>
</dbReference>
<dbReference type="PANTHER" id="PTHR22916:SF3">
    <property type="entry name" value="UDP-GLCNAC:BETAGAL BETA-1,3-N-ACETYLGLUCOSAMINYLTRANSFERASE-LIKE PROTEIN 1"/>
    <property type="match status" value="1"/>
</dbReference>
<accession>A0ABS9KA33</accession>
<reference evidence="2" key="2">
    <citation type="submission" date="2024-05" db="EMBL/GenBank/DDBJ databases">
        <title>Rhodohalobacter halophilus gen. nov., sp. nov., a moderately halophilic member of the family Balneolaceae.</title>
        <authorList>
            <person name="Xia J."/>
        </authorList>
    </citation>
    <scope>NUCLEOTIDE SEQUENCE</scope>
    <source>
        <strain evidence="2">WB101</strain>
    </source>
</reference>
<organism evidence="2 3">
    <name type="scientific">Rhodohalobacter sulfatireducens</name>
    <dbReference type="NCBI Taxonomy" id="2911366"/>
    <lineage>
        <taxon>Bacteria</taxon>
        <taxon>Pseudomonadati</taxon>
        <taxon>Balneolota</taxon>
        <taxon>Balneolia</taxon>
        <taxon>Balneolales</taxon>
        <taxon>Balneolaceae</taxon>
        <taxon>Rhodohalobacter</taxon>
    </lineage>
</organism>
<dbReference type="Proteomes" id="UP001165366">
    <property type="component" value="Unassembled WGS sequence"/>
</dbReference>